<comment type="caution">
    <text evidence="9">The sequence shown here is derived from an EMBL/GenBank/DDBJ whole genome shotgun (WGS) entry which is preliminary data.</text>
</comment>
<feature type="transmembrane region" description="Helical" evidence="7">
    <location>
        <begin position="21"/>
        <end position="44"/>
    </location>
</feature>
<dbReference type="GO" id="GO:0046872">
    <property type="term" value="F:metal ion binding"/>
    <property type="evidence" value="ECO:0007669"/>
    <property type="project" value="UniProtKB-KW"/>
</dbReference>
<feature type="domain" description="Ferric oxidoreductase" evidence="8">
    <location>
        <begin position="57"/>
        <end position="168"/>
    </location>
</feature>
<gene>
    <name evidence="7 9" type="primary">msrQ</name>
    <name evidence="9" type="ORF">G3572_17240</name>
</gene>
<dbReference type="AlphaFoldDB" id="A0A6B3RT72"/>
<feature type="transmembrane region" description="Helical" evidence="7">
    <location>
        <begin position="184"/>
        <end position="201"/>
    </location>
</feature>
<dbReference type="PANTHER" id="PTHR36964">
    <property type="entry name" value="PROTEIN-METHIONINE-SULFOXIDE REDUCTASE HEME-BINDING SUBUNIT MSRQ"/>
    <property type="match status" value="1"/>
</dbReference>
<keyword evidence="10" id="KW-1185">Reference proteome</keyword>
<dbReference type="GO" id="GO:0016679">
    <property type="term" value="F:oxidoreductase activity, acting on diphenols and related substances as donors"/>
    <property type="evidence" value="ECO:0007669"/>
    <property type="project" value="TreeGrafter"/>
</dbReference>
<comment type="cofactor">
    <cofactor evidence="7">
        <name>heme b</name>
        <dbReference type="ChEBI" id="CHEBI:60344"/>
    </cofactor>
    <text evidence="7">Binds 1 heme b (iron(II)-protoporphyrin IX) group per subunit.</text>
</comment>
<keyword evidence="7" id="KW-0285">Flavoprotein</keyword>
<dbReference type="GO" id="GO:0009055">
    <property type="term" value="F:electron transfer activity"/>
    <property type="evidence" value="ECO:0007669"/>
    <property type="project" value="UniProtKB-UniRule"/>
</dbReference>
<evidence type="ECO:0000256" key="2">
    <source>
        <dbReference type="ARBA" id="ARBA00022448"/>
    </source>
</evidence>
<keyword evidence="3 7" id="KW-0812">Transmembrane</keyword>
<dbReference type="InterPro" id="IPR013130">
    <property type="entry name" value="Fe3_Rdtase_TM_dom"/>
</dbReference>
<dbReference type="NCBIfam" id="NF003833">
    <property type="entry name" value="PRK05419.1-5"/>
    <property type="match status" value="1"/>
</dbReference>
<dbReference type="EMBL" id="JAAIKE010000007">
    <property type="protein sequence ID" value="NEX47958.1"/>
    <property type="molecule type" value="Genomic_DNA"/>
</dbReference>
<dbReference type="GO" id="GO:0010181">
    <property type="term" value="F:FMN binding"/>
    <property type="evidence" value="ECO:0007669"/>
    <property type="project" value="UniProtKB-UniRule"/>
</dbReference>
<dbReference type="InterPro" id="IPR022837">
    <property type="entry name" value="MsrQ-like"/>
</dbReference>
<feature type="transmembrane region" description="Helical" evidence="7">
    <location>
        <begin position="121"/>
        <end position="139"/>
    </location>
</feature>
<dbReference type="Pfam" id="PF01794">
    <property type="entry name" value="Ferric_reduct"/>
    <property type="match status" value="1"/>
</dbReference>
<evidence type="ECO:0000256" key="1">
    <source>
        <dbReference type="ARBA" id="ARBA00004141"/>
    </source>
</evidence>
<dbReference type="GO" id="GO:0005886">
    <property type="term" value="C:plasma membrane"/>
    <property type="evidence" value="ECO:0007669"/>
    <property type="project" value="UniProtKB-SubCell"/>
</dbReference>
<keyword evidence="6 7" id="KW-0472">Membrane</keyword>
<evidence type="ECO:0000256" key="3">
    <source>
        <dbReference type="ARBA" id="ARBA00022692"/>
    </source>
</evidence>
<comment type="subunit">
    <text evidence="7">Heterodimer of a catalytic subunit (MsrP) and a heme-binding subunit (MsrQ).</text>
</comment>
<comment type="similarity">
    <text evidence="7">Belongs to the MsrQ family.</text>
</comment>
<keyword evidence="7" id="KW-0288">FMN</keyword>
<keyword evidence="4 7" id="KW-1133">Transmembrane helix</keyword>
<proteinExistence type="inferred from homology"/>
<comment type="cofactor">
    <cofactor evidence="7">
        <name>FMN</name>
        <dbReference type="ChEBI" id="CHEBI:58210"/>
    </cofactor>
    <text evidence="7">Binds 1 FMN per subunit.</text>
</comment>
<evidence type="ECO:0000259" key="8">
    <source>
        <dbReference type="Pfam" id="PF01794"/>
    </source>
</evidence>
<keyword evidence="5 7" id="KW-0408">Iron</keyword>
<evidence type="ECO:0000313" key="9">
    <source>
        <dbReference type="EMBL" id="NEX47958.1"/>
    </source>
</evidence>
<feature type="transmembrane region" description="Helical" evidence="7">
    <location>
        <begin position="56"/>
        <end position="75"/>
    </location>
</feature>
<organism evidence="9 10">
    <name type="scientific">Pseudotabrizicola algicola</name>
    <dbReference type="NCBI Taxonomy" id="2709381"/>
    <lineage>
        <taxon>Bacteria</taxon>
        <taxon>Pseudomonadati</taxon>
        <taxon>Pseudomonadota</taxon>
        <taxon>Alphaproteobacteria</taxon>
        <taxon>Rhodobacterales</taxon>
        <taxon>Paracoccaceae</taxon>
        <taxon>Pseudotabrizicola</taxon>
    </lineage>
</organism>
<dbReference type="RefSeq" id="WP_164614216.1">
    <property type="nucleotide sequence ID" value="NZ_JAAIKE010000007.1"/>
</dbReference>
<dbReference type="PANTHER" id="PTHR36964:SF1">
    <property type="entry name" value="PROTEIN-METHIONINE-SULFOXIDE REDUCTASE HEME-BINDING SUBUNIT MSRQ"/>
    <property type="match status" value="1"/>
</dbReference>
<sequence length="206" mass="22513">MQLSAPSLTERANALARRVPTGLVWVAAVLPFVWLVWAAATGGLGADPVKAIELKLGLWGLQFLLASLCITPLRLIGLNLIRFRRALGVMAFFYIAMHFLAWVVLDMGLRGDEILRDLYKRPYIILGMIGLLAMIPLALTSTNAAIRRLGPLAWRRLHRLAYVAAVVGAAHFVVLVKGWPSEPLLYAAAVAAVLALRLPLFRGSGR</sequence>
<keyword evidence="7" id="KW-0349">Heme</keyword>
<evidence type="ECO:0000256" key="7">
    <source>
        <dbReference type="HAMAP-Rule" id="MF_01207"/>
    </source>
</evidence>
<dbReference type="GO" id="GO:0020037">
    <property type="term" value="F:heme binding"/>
    <property type="evidence" value="ECO:0007669"/>
    <property type="project" value="UniProtKB-UniRule"/>
</dbReference>
<protein>
    <recommendedName>
        <fullName evidence="7">Protein-methionine-sulfoxide reductase heme-binding subunit MsrQ</fullName>
    </recommendedName>
    <alternativeName>
        <fullName evidence="7">Flavocytochrome MsrQ</fullName>
    </alternativeName>
</protein>
<dbReference type="GO" id="GO:0030091">
    <property type="term" value="P:protein repair"/>
    <property type="evidence" value="ECO:0007669"/>
    <property type="project" value="UniProtKB-UniRule"/>
</dbReference>
<accession>A0A6B3RT72</accession>
<keyword evidence="7" id="KW-0249">Electron transport</keyword>
<evidence type="ECO:0000256" key="6">
    <source>
        <dbReference type="ARBA" id="ARBA00023136"/>
    </source>
</evidence>
<reference evidence="9 10" key="1">
    <citation type="submission" date="2020-02" db="EMBL/GenBank/DDBJ databases">
        <title>Rhodobacter algicola sp. nov., isolated from microalga culture.</title>
        <authorList>
            <person name="Park C.-Y."/>
        </authorList>
    </citation>
    <scope>NUCLEOTIDE SEQUENCE [LARGE SCALE GENOMIC DNA]</scope>
    <source>
        <strain evidence="9 10">ETT8</strain>
    </source>
</reference>
<evidence type="ECO:0000256" key="4">
    <source>
        <dbReference type="ARBA" id="ARBA00022989"/>
    </source>
</evidence>
<name>A0A6B3RT72_9RHOB</name>
<evidence type="ECO:0000313" key="10">
    <source>
        <dbReference type="Proteomes" id="UP000481421"/>
    </source>
</evidence>
<dbReference type="Proteomes" id="UP000481421">
    <property type="component" value="Unassembled WGS sequence"/>
</dbReference>
<evidence type="ECO:0000256" key="5">
    <source>
        <dbReference type="ARBA" id="ARBA00023004"/>
    </source>
</evidence>
<dbReference type="HAMAP" id="MF_01207">
    <property type="entry name" value="MsrQ"/>
    <property type="match status" value="1"/>
</dbReference>
<comment type="subcellular location">
    <subcellularLocation>
        <location evidence="7">Cell membrane</location>
        <topology evidence="7">Multi-pass membrane protein</topology>
    </subcellularLocation>
    <subcellularLocation>
        <location evidence="1">Membrane</location>
        <topology evidence="1">Multi-pass membrane protein</topology>
    </subcellularLocation>
</comment>
<keyword evidence="7" id="KW-0479">Metal-binding</keyword>
<keyword evidence="2 7" id="KW-0813">Transport</keyword>
<feature type="transmembrane region" description="Helical" evidence="7">
    <location>
        <begin position="160"/>
        <end position="178"/>
    </location>
</feature>
<feature type="transmembrane region" description="Helical" evidence="7">
    <location>
        <begin position="87"/>
        <end position="109"/>
    </location>
</feature>
<keyword evidence="7" id="KW-1003">Cell membrane</keyword>
<comment type="function">
    <text evidence="7">Part of the MsrPQ system that repairs oxidized periplasmic proteins containing methionine sulfoxide residues (Met-O), using respiratory chain electrons. Thus protects these proteins from oxidative-stress damage caused by reactive species of oxygen and chlorine generated by the host defense mechanisms. MsrPQ is essential for the maintenance of envelope integrity under bleach stress, rescuing a wide series of structurally unrelated periplasmic proteins from methionine oxidation. MsrQ provides electrons for reduction to the reductase catalytic subunit MsrP, using the quinone pool of the respiratory chain.</text>
</comment>